<feature type="compositionally biased region" description="Polar residues" evidence="3">
    <location>
        <begin position="561"/>
        <end position="581"/>
    </location>
</feature>
<dbReference type="PROSITE" id="PS51444">
    <property type="entry name" value="FH2"/>
    <property type="match status" value="1"/>
</dbReference>
<keyword evidence="4" id="KW-0472">Membrane</keyword>
<feature type="compositionally biased region" description="Basic and acidic residues" evidence="3">
    <location>
        <begin position="391"/>
        <end position="405"/>
    </location>
</feature>
<dbReference type="GO" id="GO:0051015">
    <property type="term" value="F:actin filament binding"/>
    <property type="evidence" value="ECO:0000318"/>
    <property type="project" value="GO_Central"/>
</dbReference>
<evidence type="ECO:0000259" key="6">
    <source>
        <dbReference type="PROSITE" id="PS51444"/>
    </source>
</evidence>
<organism evidence="7 8">
    <name type="scientific">Amborella trichopoda</name>
    <dbReference type="NCBI Taxonomy" id="13333"/>
    <lineage>
        <taxon>Eukaryota</taxon>
        <taxon>Viridiplantae</taxon>
        <taxon>Streptophyta</taxon>
        <taxon>Embryophyta</taxon>
        <taxon>Tracheophyta</taxon>
        <taxon>Spermatophyta</taxon>
        <taxon>Magnoliopsida</taxon>
        <taxon>Amborellales</taxon>
        <taxon>Amborellaceae</taxon>
        <taxon>Amborella</taxon>
    </lineage>
</organism>
<feature type="compositionally biased region" description="Pro residues" evidence="3">
    <location>
        <begin position="585"/>
        <end position="598"/>
    </location>
</feature>
<dbReference type="PANTHER" id="PTHR23213">
    <property type="entry name" value="FORMIN-RELATED"/>
    <property type="match status" value="1"/>
</dbReference>
<dbReference type="EMBL" id="KI392060">
    <property type="protein sequence ID" value="ERN20287.1"/>
    <property type="molecule type" value="Genomic_DNA"/>
</dbReference>
<feature type="compositionally biased region" description="Polar residues" evidence="3">
    <location>
        <begin position="616"/>
        <end position="632"/>
    </location>
</feature>
<evidence type="ECO:0000313" key="7">
    <source>
        <dbReference type="EMBL" id="ERN20287.1"/>
    </source>
</evidence>
<feature type="compositionally biased region" description="Low complexity" evidence="3">
    <location>
        <begin position="142"/>
        <end position="158"/>
    </location>
</feature>
<keyword evidence="5" id="KW-0732">Signal</keyword>
<feature type="signal peptide" evidence="5">
    <location>
        <begin position="1"/>
        <end position="20"/>
    </location>
</feature>
<evidence type="ECO:0000256" key="2">
    <source>
        <dbReference type="RuleBase" id="RU361260"/>
    </source>
</evidence>
<feature type="compositionally biased region" description="Polar residues" evidence="3">
    <location>
        <begin position="529"/>
        <end position="538"/>
    </location>
</feature>
<dbReference type="GO" id="GO:0005856">
    <property type="term" value="C:cytoskeleton"/>
    <property type="evidence" value="ECO:0000318"/>
    <property type="project" value="GO_Central"/>
</dbReference>
<feature type="region of interest" description="Disordered" evidence="3">
    <location>
        <begin position="240"/>
        <end position="441"/>
    </location>
</feature>
<keyword evidence="4" id="KW-0812">Transmembrane</keyword>
<dbReference type="GO" id="GO:0030036">
    <property type="term" value="P:actin cytoskeleton organization"/>
    <property type="evidence" value="ECO:0000318"/>
    <property type="project" value="GO_Central"/>
</dbReference>
<dbReference type="OMA" id="MIRTEAS"/>
<dbReference type="HOGENOM" id="CLU_007699_0_0_1"/>
<keyword evidence="4" id="KW-1133">Transmembrane helix</keyword>
<evidence type="ECO:0000313" key="8">
    <source>
        <dbReference type="Proteomes" id="UP000017836"/>
    </source>
</evidence>
<comment type="similarity">
    <text evidence="1">Belongs to the formin-like family. Class-I subfamily.</text>
</comment>
<feature type="compositionally biased region" description="Polar residues" evidence="3">
    <location>
        <begin position="265"/>
        <end position="280"/>
    </location>
</feature>
<accession>U5DFP5</accession>
<dbReference type="eggNOG" id="KOG1922">
    <property type="taxonomic scope" value="Eukaryota"/>
</dbReference>
<dbReference type="GO" id="GO:0045010">
    <property type="term" value="P:actin nucleation"/>
    <property type="evidence" value="ECO:0007669"/>
    <property type="project" value="InterPro"/>
</dbReference>
<dbReference type="InterPro" id="IPR015425">
    <property type="entry name" value="FH2_Formin"/>
</dbReference>
<name>U5DFP5_AMBTC</name>
<evidence type="ECO:0000256" key="3">
    <source>
        <dbReference type="SAM" id="MobiDB-lite"/>
    </source>
</evidence>
<sequence length="1098" mass="119376">MFLIFLLLFSLLVGKPSAIAGKPFTIYRRVLHQPFYPTNSGAPAPPLSPPPPPENQIPVNGEPFFPTLAPPTSNPTSKPAPTTSSVTIPANISGLIRPNTPESHPRIAAKITVAVVVILATLAVVFLLAYYIRKSRRNSGNGVSLKGSRSSRSGSLRLFPAANSGTKVGVSTSSDVLYLGTVNAVSPCQKNVDSPENRPEYRYSPEIRPLPPLSRPVSGENVAFPSNNVAFPSNNGAFSGENVAFSGEPLTESGESEDEFYSPGGSPNTSSAGSNGQKNVPVSLPSKGFSLSSNTSTPSYPSSNLTSATHSRSNSPSPKQSGELRGNSMRESGEEDNENLIFRPPPPPFPGTHSPESDRKASFRPSPRTNLPGNAGKSGNETEVSGNLEKLFNEPNKESEDRSEFSGKLYEFSSKSTKVSAPYSDFESPPSRSLGDRDRVAEKFSGQRDELFGKVNEFSGDPIKVSDSLSGFKSPPLRSLGDKVRDPTKVSDPPSGFESPPLRSLGDKVKVPEGISGQKNEFSGKLCEFSSNSTNTFDPPSGFESPPLRTIGEKVIAEGFSGQTDELSSKPAQISGQNSGKQPARAPPPPPPPPPPFPSRFWEPSLLTPLPRPMSRPQSLVTPESNGETPSSFLEGDAGISENSGEKSDDNPRPKLKPLHWDKVRASSDRATVWDRLKSSSFKLNEEMIETLFVCNNANSVQKDTNRRLVLPSPNQENRILDPKKSQNIAILLRALNVTKDEVCEALLECNTDSISSELLETLLKMAPTKEEEVRLKKQADISKLGPAERFLSALLDVPLAFKRVEVMLYMANFEVEISYLRKSFESLEVACEELRSSRLFLKLLEAVLKTGNRMNVGTNRGDARAFKLDTLLKLVDIKGTDGKTTLLHFVVQEMIRTEASRLPDHEDPAGFRLTENQIPTNDAGFRQLGLRVVAGLGGELENVKKAASMDSEGLSNCVIKLARGLEDFNGILNLLEKEGGGFFKVGSEFSKRAEAEIIRVRAEESVALSLVKEITEYFHGDAEREEAHPFRIFVIVRDFLSVLDRVCKDVGRLHDRTVVSAGRNFPVPVNPMALNVFPGFRARRLESSDDDSGSSSP</sequence>
<feature type="compositionally biased region" description="Basic and acidic residues" evidence="3">
    <location>
        <begin position="644"/>
        <end position="659"/>
    </location>
</feature>
<dbReference type="InterPro" id="IPR027643">
    <property type="entry name" value="Formin-like_plant"/>
</dbReference>
<dbReference type="SUPFAM" id="SSF101447">
    <property type="entry name" value="Formin homology 2 domain (FH2 domain)"/>
    <property type="match status" value="1"/>
</dbReference>
<dbReference type="OrthoDB" id="1668162at2759"/>
<feature type="compositionally biased region" description="Basic and acidic residues" evidence="3">
    <location>
        <begin position="480"/>
        <end position="489"/>
    </location>
</feature>
<feature type="compositionally biased region" description="Polar residues" evidence="3">
    <location>
        <begin position="367"/>
        <end position="385"/>
    </location>
</feature>
<feature type="compositionally biased region" description="Polar residues" evidence="3">
    <location>
        <begin position="74"/>
        <end position="86"/>
    </location>
</feature>
<protein>
    <recommendedName>
        <fullName evidence="2">Formin-like protein</fullName>
    </recommendedName>
</protein>
<reference evidence="8" key="1">
    <citation type="journal article" date="2013" name="Science">
        <title>The Amborella genome and the evolution of flowering plants.</title>
        <authorList>
            <consortium name="Amborella Genome Project"/>
        </authorList>
    </citation>
    <scope>NUCLEOTIDE SEQUENCE [LARGE SCALE GENOMIC DNA]</scope>
</reference>
<feature type="compositionally biased region" description="Low complexity" evidence="3">
    <location>
        <begin position="290"/>
        <end position="307"/>
    </location>
</feature>
<dbReference type="SMART" id="SM00498">
    <property type="entry name" value="FH2"/>
    <property type="match status" value="1"/>
</dbReference>
<evidence type="ECO:0000256" key="5">
    <source>
        <dbReference type="SAM" id="SignalP"/>
    </source>
</evidence>
<feature type="region of interest" description="Disordered" evidence="3">
    <location>
        <begin position="41"/>
        <end position="86"/>
    </location>
</feature>
<dbReference type="STRING" id="13333.U5DFP5"/>
<dbReference type="AlphaFoldDB" id="U5DFP5"/>
<dbReference type="Gramene" id="ERN20287">
    <property type="protein sequence ID" value="ERN20287"/>
    <property type="gene ID" value="AMTR_s00066p00173780"/>
</dbReference>
<proteinExistence type="inferred from homology"/>
<gene>
    <name evidence="7" type="ORF">AMTR_s00066p00173780</name>
</gene>
<feature type="chain" id="PRO_5004659144" description="Formin-like protein" evidence="5">
    <location>
        <begin position="21"/>
        <end position="1098"/>
    </location>
</feature>
<feature type="domain" description="FH2" evidence="6">
    <location>
        <begin position="646"/>
        <end position="1070"/>
    </location>
</feature>
<feature type="compositionally biased region" description="Pro residues" evidence="3">
    <location>
        <begin position="43"/>
        <end position="55"/>
    </location>
</feature>
<dbReference type="InterPro" id="IPR042201">
    <property type="entry name" value="FH2_Formin_sf"/>
</dbReference>
<evidence type="ECO:0000256" key="4">
    <source>
        <dbReference type="SAM" id="Phobius"/>
    </source>
</evidence>
<dbReference type="Proteomes" id="UP000017836">
    <property type="component" value="Unassembled WGS sequence"/>
</dbReference>
<dbReference type="PANTHER" id="PTHR23213:SF368">
    <property type="entry name" value="HISTONE H3-K79 METHYLTRANSFERASE"/>
    <property type="match status" value="1"/>
</dbReference>
<feature type="compositionally biased region" description="Basic and acidic residues" evidence="3">
    <location>
        <begin position="193"/>
        <end position="205"/>
    </location>
</feature>
<feature type="transmembrane region" description="Helical" evidence="4">
    <location>
        <begin position="107"/>
        <end position="132"/>
    </location>
</feature>
<dbReference type="Pfam" id="PF02181">
    <property type="entry name" value="FH2"/>
    <property type="match status" value="1"/>
</dbReference>
<feature type="region of interest" description="Disordered" evidence="3">
    <location>
        <begin position="188"/>
        <end position="214"/>
    </location>
</feature>
<feature type="compositionally biased region" description="Polar residues" evidence="3">
    <location>
        <begin position="308"/>
        <end position="320"/>
    </location>
</feature>
<feature type="region of interest" description="Disordered" evidence="3">
    <location>
        <begin position="138"/>
        <end position="158"/>
    </location>
</feature>
<keyword evidence="8" id="KW-1185">Reference proteome</keyword>
<dbReference type="Gene3D" id="1.20.58.2220">
    <property type="entry name" value="Formin, FH2 domain"/>
    <property type="match status" value="1"/>
</dbReference>
<dbReference type="KEGG" id="atr:18448697"/>
<feature type="region of interest" description="Disordered" evidence="3">
    <location>
        <begin position="464"/>
        <end position="659"/>
    </location>
</feature>
<evidence type="ECO:0000256" key="1">
    <source>
        <dbReference type="ARBA" id="ARBA00025793"/>
    </source>
</evidence>